<keyword evidence="1" id="KW-1185">Reference proteome</keyword>
<evidence type="ECO:0000313" key="2">
    <source>
        <dbReference type="WBParaSite" id="Csp11.Scaffold471.g1646.t1"/>
    </source>
</evidence>
<dbReference type="Proteomes" id="UP000095282">
    <property type="component" value="Unplaced"/>
</dbReference>
<dbReference type="AlphaFoldDB" id="A0A1I7T1Y9"/>
<sequence length="335" mass="40481">MDRIRNEMELENQLSERMWYSNMQKYGMTLPEEEEMRKPPFWVEEHNEYFDKAGWPRPIGQNWQLYPNRKEYMRNDLEEKASGSQQKVQEALKDPVEWKESQYISRNITQRSYRQNSTWERDSQFLQNEHESYQSYEFIETYLPYVKNQPEIAESLTENVRLAVNEFQTPYYQPPTCTRKKTHILIKFNKYMDTTDRSYDVLTHFGTISSDEIGLYTHDFIFEETQRAYKVFEEEEEKRRLNEDYVVSAAYLEKMNETQKKKLLKVNLFSHQASLLNPMSYNKMFKMREIEKYQCTLSKKPPGLPLYLRKSDTLFKQIIKDSVNPQLPIELFPNP</sequence>
<evidence type="ECO:0000313" key="1">
    <source>
        <dbReference type="Proteomes" id="UP000095282"/>
    </source>
</evidence>
<organism evidence="1 2">
    <name type="scientific">Caenorhabditis tropicalis</name>
    <dbReference type="NCBI Taxonomy" id="1561998"/>
    <lineage>
        <taxon>Eukaryota</taxon>
        <taxon>Metazoa</taxon>
        <taxon>Ecdysozoa</taxon>
        <taxon>Nematoda</taxon>
        <taxon>Chromadorea</taxon>
        <taxon>Rhabditida</taxon>
        <taxon>Rhabditina</taxon>
        <taxon>Rhabditomorpha</taxon>
        <taxon>Rhabditoidea</taxon>
        <taxon>Rhabditidae</taxon>
        <taxon>Peloderinae</taxon>
        <taxon>Caenorhabditis</taxon>
    </lineage>
</organism>
<accession>A0A1I7T1Y9</accession>
<reference evidence="2" key="1">
    <citation type="submission" date="2016-11" db="UniProtKB">
        <authorList>
            <consortium name="WormBaseParasite"/>
        </authorList>
    </citation>
    <scope>IDENTIFICATION</scope>
</reference>
<proteinExistence type="predicted"/>
<protein>
    <submittedName>
        <fullName evidence="2">Uncharacterized protein</fullName>
    </submittedName>
</protein>
<name>A0A1I7T1Y9_9PELO</name>
<dbReference type="WBParaSite" id="Csp11.Scaffold471.g1646.t1">
    <property type="protein sequence ID" value="Csp11.Scaffold471.g1646.t1"/>
    <property type="gene ID" value="Csp11.Scaffold471.g1646"/>
</dbReference>